<reference evidence="3" key="1">
    <citation type="journal article" date="2020" name="Genome Biol.">
        <title>Gamete binning: chromosome-level and haplotype-resolved genome assembly enabled by high-throughput single-cell sequencing of gamete genomes.</title>
        <authorList>
            <person name="Campoy J.A."/>
            <person name="Sun H."/>
            <person name="Goel M."/>
            <person name="Jiao W.-B."/>
            <person name="Folz-Donahue K."/>
            <person name="Wang N."/>
            <person name="Rubio M."/>
            <person name="Liu C."/>
            <person name="Kukat C."/>
            <person name="Ruiz D."/>
            <person name="Huettel B."/>
            <person name="Schneeberger K."/>
        </authorList>
    </citation>
    <scope>NUCLEOTIDE SEQUENCE [LARGE SCALE GENOMIC DNA]</scope>
    <source>
        <strain evidence="3">cv. Rojo Pasion</strain>
    </source>
</reference>
<keyword evidence="1" id="KW-0812">Transmembrane</keyword>
<evidence type="ECO:0000256" key="1">
    <source>
        <dbReference type="SAM" id="Phobius"/>
    </source>
</evidence>
<name>A0A6J5VSF1_PRUAR</name>
<keyword evidence="1" id="KW-0472">Membrane</keyword>
<keyword evidence="1" id="KW-1133">Transmembrane helix</keyword>
<dbReference type="Pfam" id="PF03140">
    <property type="entry name" value="DUF247"/>
    <property type="match status" value="1"/>
</dbReference>
<feature type="transmembrane region" description="Helical" evidence="1">
    <location>
        <begin position="20"/>
        <end position="40"/>
    </location>
</feature>
<dbReference type="InterPro" id="IPR004158">
    <property type="entry name" value="DUF247_pln"/>
</dbReference>
<dbReference type="PANTHER" id="PTHR31170">
    <property type="entry name" value="BNAC04G53230D PROTEIN"/>
    <property type="match status" value="1"/>
</dbReference>
<gene>
    <name evidence="2" type="ORF">ORAREDHAP_LOCUS443</name>
</gene>
<dbReference type="PANTHER" id="PTHR31170:SF25">
    <property type="entry name" value="BNAA09G04570D PROTEIN"/>
    <property type="match status" value="1"/>
</dbReference>
<protein>
    <submittedName>
        <fullName evidence="2">Uncharacterized protein</fullName>
    </submittedName>
</protein>
<sequence>MHYQIKWYRWLEKFNRDYFANPWSAISLIAAAILLALTLVQTVYTIRMK</sequence>
<evidence type="ECO:0000313" key="2">
    <source>
        <dbReference type="EMBL" id="CAB4292229.1"/>
    </source>
</evidence>
<keyword evidence="3" id="KW-1185">Reference proteome</keyword>
<proteinExistence type="predicted"/>
<dbReference type="EMBL" id="CAEKKB010000001">
    <property type="protein sequence ID" value="CAB4292229.1"/>
    <property type="molecule type" value="Genomic_DNA"/>
</dbReference>
<dbReference type="AlphaFoldDB" id="A0A6J5VSF1"/>
<dbReference type="Proteomes" id="UP000507245">
    <property type="component" value="Unassembled WGS sequence"/>
</dbReference>
<evidence type="ECO:0000313" key="3">
    <source>
        <dbReference type="Proteomes" id="UP000507245"/>
    </source>
</evidence>
<accession>A0A6J5VSF1</accession>
<organism evidence="2 3">
    <name type="scientific">Prunus armeniaca</name>
    <name type="common">Apricot</name>
    <name type="synonym">Armeniaca vulgaris</name>
    <dbReference type="NCBI Taxonomy" id="36596"/>
    <lineage>
        <taxon>Eukaryota</taxon>
        <taxon>Viridiplantae</taxon>
        <taxon>Streptophyta</taxon>
        <taxon>Embryophyta</taxon>
        <taxon>Tracheophyta</taxon>
        <taxon>Spermatophyta</taxon>
        <taxon>Magnoliopsida</taxon>
        <taxon>eudicotyledons</taxon>
        <taxon>Gunneridae</taxon>
        <taxon>Pentapetalae</taxon>
        <taxon>rosids</taxon>
        <taxon>fabids</taxon>
        <taxon>Rosales</taxon>
        <taxon>Rosaceae</taxon>
        <taxon>Amygdaloideae</taxon>
        <taxon>Amygdaleae</taxon>
        <taxon>Prunus</taxon>
    </lineage>
</organism>